<evidence type="ECO:0000259" key="6">
    <source>
        <dbReference type="PROSITE" id="PS50011"/>
    </source>
</evidence>
<dbReference type="InterPro" id="IPR050660">
    <property type="entry name" value="NEK_Ser/Thr_kinase"/>
</dbReference>
<keyword evidence="4" id="KW-0418">Kinase</keyword>
<dbReference type="PANTHER" id="PTHR43671">
    <property type="entry name" value="SERINE/THREONINE-PROTEIN KINASE NEK"/>
    <property type="match status" value="1"/>
</dbReference>
<dbReference type="AlphaFoldDB" id="A0A139HTN0"/>
<dbReference type="InterPro" id="IPR011009">
    <property type="entry name" value="Kinase-like_dom_sf"/>
</dbReference>
<organism evidence="7 8">
    <name type="scientific">Pseudocercospora eumusae</name>
    <dbReference type="NCBI Taxonomy" id="321146"/>
    <lineage>
        <taxon>Eukaryota</taxon>
        <taxon>Fungi</taxon>
        <taxon>Dikarya</taxon>
        <taxon>Ascomycota</taxon>
        <taxon>Pezizomycotina</taxon>
        <taxon>Dothideomycetes</taxon>
        <taxon>Dothideomycetidae</taxon>
        <taxon>Mycosphaerellales</taxon>
        <taxon>Mycosphaerellaceae</taxon>
        <taxon>Pseudocercospora</taxon>
    </lineage>
</organism>
<evidence type="ECO:0000256" key="1">
    <source>
        <dbReference type="ARBA" id="ARBA00012513"/>
    </source>
</evidence>
<comment type="caution">
    <text evidence="7">The sequence shown here is derived from an EMBL/GenBank/DDBJ whole genome shotgun (WGS) entry which is preliminary data.</text>
</comment>
<evidence type="ECO:0000256" key="3">
    <source>
        <dbReference type="ARBA" id="ARBA00022741"/>
    </source>
</evidence>
<accession>A0A139HTN0</accession>
<dbReference type="OrthoDB" id="3649535at2759"/>
<reference evidence="7 8" key="1">
    <citation type="submission" date="2015-07" db="EMBL/GenBank/DDBJ databases">
        <title>Comparative genomics of the Sigatoka disease complex on banana suggests a link between parallel evolutionary changes in Pseudocercospora fijiensis and Pseudocercospora eumusae and increased virulence on the banana host.</title>
        <authorList>
            <person name="Chang T.-C."/>
            <person name="Salvucci A."/>
            <person name="Crous P.W."/>
            <person name="Stergiopoulos I."/>
        </authorList>
    </citation>
    <scope>NUCLEOTIDE SEQUENCE [LARGE SCALE GENOMIC DNA]</scope>
    <source>
        <strain evidence="7 8">CBS 114824</strain>
    </source>
</reference>
<dbReference type="GO" id="GO:0005524">
    <property type="term" value="F:ATP binding"/>
    <property type="evidence" value="ECO:0007669"/>
    <property type="project" value="UniProtKB-KW"/>
</dbReference>
<keyword evidence="8" id="KW-1185">Reference proteome</keyword>
<gene>
    <name evidence="7" type="ORF">AC578_1106</name>
</gene>
<dbReference type="InterPro" id="IPR000719">
    <property type="entry name" value="Prot_kinase_dom"/>
</dbReference>
<dbReference type="GO" id="GO:0004674">
    <property type="term" value="F:protein serine/threonine kinase activity"/>
    <property type="evidence" value="ECO:0007669"/>
    <property type="project" value="UniProtKB-EC"/>
</dbReference>
<dbReference type="SMART" id="SM00220">
    <property type="entry name" value="S_TKc"/>
    <property type="match status" value="1"/>
</dbReference>
<dbReference type="Proteomes" id="UP000070133">
    <property type="component" value="Unassembled WGS sequence"/>
</dbReference>
<dbReference type="EMBL" id="LFZN01000010">
    <property type="protein sequence ID" value="KXT05834.1"/>
    <property type="molecule type" value="Genomic_DNA"/>
</dbReference>
<keyword evidence="5" id="KW-0067">ATP-binding</keyword>
<dbReference type="PANTHER" id="PTHR43671:SF13">
    <property type="entry name" value="SERINE_THREONINE-PROTEIN KINASE NEK2"/>
    <property type="match status" value="1"/>
</dbReference>
<keyword evidence="2" id="KW-0808">Transferase</keyword>
<dbReference type="SUPFAM" id="SSF56112">
    <property type="entry name" value="Protein kinase-like (PK-like)"/>
    <property type="match status" value="1"/>
</dbReference>
<sequence>MLPPGLQAGPAPPNDDSPKQRFLESNYIIRQVASGSFATVYLSIPKSTADHLISDPTLSPDKLHSSLRQAIQAAKISKSPTLDMTSEMRILKAIAEVSKPSPSFTLPHLISSDPSAPPTWFTTPYLNGGTLTDLIREYQKPSSTLPPLPPSLLWHCISQMAHSLLFLHQGLTILRSPQGTPKRHSHDLWIPIIHKDIHPQNLIFHTPSEDSYPDLILSDFGISILQSDPSAQDVAWTNLKEKQISDMLCTLEQLANKIEGNGDGDEFLEILFDQTPNFRRRGDEDAEDDAEREFLEKVIGLAEKRKKELWKPMPRGLREYFGGGKGVEDGELEEFVRGLRAGR</sequence>
<proteinExistence type="predicted"/>
<name>A0A139HTN0_9PEZI</name>
<evidence type="ECO:0000256" key="2">
    <source>
        <dbReference type="ARBA" id="ARBA00022679"/>
    </source>
</evidence>
<dbReference type="Gene3D" id="1.10.510.10">
    <property type="entry name" value="Transferase(Phosphotransferase) domain 1"/>
    <property type="match status" value="1"/>
</dbReference>
<protein>
    <recommendedName>
        <fullName evidence="1">non-specific serine/threonine protein kinase</fullName>
        <ecNumber evidence="1">2.7.11.1</ecNumber>
    </recommendedName>
</protein>
<evidence type="ECO:0000313" key="7">
    <source>
        <dbReference type="EMBL" id="KXT05834.1"/>
    </source>
</evidence>
<feature type="domain" description="Protein kinase" evidence="6">
    <location>
        <begin position="26"/>
        <end position="343"/>
    </location>
</feature>
<keyword evidence="3" id="KW-0547">Nucleotide-binding</keyword>
<dbReference type="STRING" id="321146.A0A139HTN0"/>
<dbReference type="EC" id="2.7.11.1" evidence="1"/>
<dbReference type="PROSITE" id="PS50011">
    <property type="entry name" value="PROTEIN_KINASE_DOM"/>
    <property type="match status" value="1"/>
</dbReference>
<evidence type="ECO:0000256" key="5">
    <source>
        <dbReference type="ARBA" id="ARBA00022840"/>
    </source>
</evidence>
<evidence type="ECO:0000313" key="8">
    <source>
        <dbReference type="Proteomes" id="UP000070133"/>
    </source>
</evidence>
<evidence type="ECO:0000256" key="4">
    <source>
        <dbReference type="ARBA" id="ARBA00022777"/>
    </source>
</evidence>